<evidence type="ECO:0000313" key="6">
    <source>
        <dbReference type="Proteomes" id="UP000070659"/>
    </source>
</evidence>
<dbReference type="EMBL" id="LAXD01000001">
    <property type="protein sequence ID" value="KWW99748.1"/>
    <property type="molecule type" value="Genomic_DNA"/>
</dbReference>
<evidence type="ECO:0000313" key="1">
    <source>
        <dbReference type="EMBL" id="KWW99748.1"/>
    </source>
</evidence>
<evidence type="ECO:0008006" key="7">
    <source>
        <dbReference type="Google" id="ProtNLM"/>
    </source>
</evidence>
<gene>
    <name evidence="1" type="ORF">LI90_1387</name>
    <name evidence="2" type="ORF">TH66_07990</name>
    <name evidence="3" type="ORF">TR74_02775</name>
</gene>
<protein>
    <recommendedName>
        <fullName evidence="7">DUF3046 domain-containing protein</fullName>
    </recommendedName>
</protein>
<proteinExistence type="predicted"/>
<keyword evidence="4" id="KW-1185">Reference proteome</keyword>
<dbReference type="InterPro" id="IPR021408">
    <property type="entry name" value="DUF3046"/>
</dbReference>
<reference evidence="1" key="4">
    <citation type="submission" date="2015-04" db="EMBL/GenBank/DDBJ databases">
        <title>Physiological reanalysis, assessment of diazotrophy, and genome sequences of multiple isolates of Streptomyces thermoautotrophicus.</title>
        <authorList>
            <person name="MacKellar D.C."/>
            <person name="Lieber L."/>
            <person name="Norman J."/>
            <person name="Bolger A."/>
            <person name="Tobin C."/>
            <person name="Murray J.W."/>
            <person name="Woodward J."/>
            <person name="Friesen M."/>
            <person name="Prell J."/>
        </authorList>
    </citation>
    <scope>NUCLEOTIDE SEQUENCE [LARGE SCALE GENOMIC DNA]</scope>
    <source>
        <strain evidence="1">H1</strain>
    </source>
</reference>
<sequence length="64" mass="7411">MRLTEFWQRMYAVFGEAYAHSYARDHVIAELGGRTVEQALAEGEDAKDVWRAVCRTVEVPHHLH</sequence>
<dbReference type="PATRIC" id="fig|1469144.10.peg.1525"/>
<accession>A0A132MPG7</accession>
<reference evidence="2 6" key="1">
    <citation type="submission" date="2015-02" db="EMBL/GenBank/DDBJ databases">
        <title>Physiological reanalysis, assessment of diazotrophy, and genome sequences of multiple isolates of Streptomyces thermoautotrophicus.</title>
        <authorList>
            <person name="MacKellar D.C."/>
            <person name="Lieber L."/>
            <person name="Norman J."/>
            <person name="Bolger A."/>
            <person name="Tobin C."/>
            <person name="Murray J.W."/>
            <person name="Prell J."/>
        </authorList>
    </citation>
    <scope>NUCLEOTIDE SEQUENCE [LARGE SCALE GENOMIC DNA]</scope>
    <source>
        <strain evidence="2 6">UBT1</strain>
    </source>
</reference>
<evidence type="ECO:0000313" key="3">
    <source>
        <dbReference type="EMBL" id="KWX10584.1"/>
    </source>
</evidence>
<dbReference type="OrthoDB" id="3215033at2"/>
<dbReference type="Proteomes" id="UP000070659">
    <property type="component" value="Unassembled WGS sequence"/>
</dbReference>
<organism evidence="1 4">
    <name type="scientific">Carbonactinospora thermoautotrophica</name>
    <dbReference type="NCBI Taxonomy" id="1469144"/>
    <lineage>
        <taxon>Bacteria</taxon>
        <taxon>Bacillati</taxon>
        <taxon>Actinomycetota</taxon>
        <taxon>Actinomycetes</taxon>
        <taxon>Kitasatosporales</taxon>
        <taxon>Carbonactinosporaceae</taxon>
        <taxon>Carbonactinospora</taxon>
    </lineage>
</organism>
<evidence type="ECO:0000313" key="4">
    <source>
        <dbReference type="Proteomes" id="UP000070188"/>
    </source>
</evidence>
<dbReference type="RefSeq" id="WP_066885604.1">
    <property type="nucleotide sequence ID" value="NZ_CP171739.1"/>
</dbReference>
<evidence type="ECO:0000313" key="5">
    <source>
        <dbReference type="Proteomes" id="UP000070598"/>
    </source>
</evidence>
<dbReference type="EMBL" id="JYIJ01000015">
    <property type="protein sequence ID" value="KWX04494.1"/>
    <property type="molecule type" value="Genomic_DNA"/>
</dbReference>
<dbReference type="Proteomes" id="UP000070598">
    <property type="component" value="Unassembled WGS sequence"/>
</dbReference>
<dbReference type="AlphaFoldDB" id="A0A132MPG7"/>
<dbReference type="STRING" id="1469144.LI90_1387"/>
<name>A0A132MPG7_9ACTN</name>
<evidence type="ECO:0000313" key="2">
    <source>
        <dbReference type="EMBL" id="KWX04494.1"/>
    </source>
</evidence>
<reference evidence="4" key="3">
    <citation type="submission" date="2015-04" db="EMBL/GenBank/DDBJ databases">
        <title>Physiological reanalysis, assessment of diazotrophy, and genome sequences of multiple isolates of Streptomyces thermoautotrophicus.</title>
        <authorList>
            <person name="MacKellar D.C."/>
            <person name="Lieber L."/>
            <person name="Norman J."/>
            <person name="Bolger A."/>
            <person name="Tobin C."/>
            <person name="Murray J.W."/>
            <person name="Chang R."/>
            <person name="Ford T."/>
            <person name="Nguyen P.Q."/>
            <person name="Woodward J."/>
            <person name="Permingeat H."/>
            <person name="Joshi N.S."/>
            <person name="Silver P.A."/>
            <person name="Usadel B."/>
            <person name="Rutherford A.W."/>
            <person name="Friesen M."/>
            <person name="Prell J."/>
        </authorList>
    </citation>
    <scope>NUCLEOTIDE SEQUENCE [LARGE SCALE GENOMIC DNA]</scope>
    <source>
        <strain evidence="4">H1</strain>
    </source>
</reference>
<comment type="caution">
    <text evidence="1">The sequence shown here is derived from an EMBL/GenBank/DDBJ whole genome shotgun (WGS) entry which is preliminary data.</text>
</comment>
<reference evidence="5" key="2">
    <citation type="submission" date="2015-02" db="EMBL/GenBank/DDBJ databases">
        <title>Physiological reanalysis, assessment of diazotrophy, and genome sequences of multiple isolates of Streptomyces thermoautotrophicus.</title>
        <authorList>
            <person name="MacKellar D.C."/>
            <person name="Lieber L."/>
            <person name="Norman J."/>
            <person name="Bolger A."/>
            <person name="Tobin C."/>
            <person name="Murray J.W."/>
            <person name="Friesen M."/>
            <person name="Prell J."/>
        </authorList>
    </citation>
    <scope>NUCLEOTIDE SEQUENCE [LARGE SCALE GENOMIC DNA]</scope>
    <source>
        <strain evidence="5">UBT1</strain>
    </source>
</reference>
<dbReference type="Pfam" id="PF11248">
    <property type="entry name" value="DUF3046"/>
    <property type="match status" value="1"/>
</dbReference>
<dbReference type="Proteomes" id="UP000070188">
    <property type="component" value="Unassembled WGS sequence"/>
</dbReference>
<dbReference type="EMBL" id="JYIK01000401">
    <property type="protein sequence ID" value="KWX10584.1"/>
    <property type="molecule type" value="Genomic_DNA"/>
</dbReference>